<feature type="domain" description="GGDEF" evidence="2">
    <location>
        <begin position="1"/>
        <end position="79"/>
    </location>
</feature>
<accession>A0ABS5RPF4</accession>
<evidence type="ECO:0000313" key="4">
    <source>
        <dbReference type="Proteomes" id="UP001519535"/>
    </source>
</evidence>
<protein>
    <recommendedName>
        <fullName evidence="2">GGDEF domain-containing protein</fullName>
    </recommendedName>
</protein>
<gene>
    <name evidence="3" type="ORF">KIH27_21535</name>
</gene>
<sequence length="128" mass="13386">RVLLSTPTMTPQSVRELGERMRHAITTTEPPVTASIGIAVTTARTLPHSAAVDAALSCADAAMYRAKRCGGDTVAVDTCTTFIEHDRRLKGPASPQTGTKPWQSAPAVGRSPSPHAGGRGTHTVFKPG</sequence>
<evidence type="ECO:0000259" key="2">
    <source>
        <dbReference type="PROSITE" id="PS50887"/>
    </source>
</evidence>
<organism evidence="3 4">
    <name type="scientific">Mycolicibacter acidiphilus</name>
    <dbReference type="NCBI Taxonomy" id="2835306"/>
    <lineage>
        <taxon>Bacteria</taxon>
        <taxon>Bacillati</taxon>
        <taxon>Actinomycetota</taxon>
        <taxon>Actinomycetes</taxon>
        <taxon>Mycobacteriales</taxon>
        <taxon>Mycobacteriaceae</taxon>
        <taxon>Mycolicibacter</taxon>
    </lineage>
</organism>
<dbReference type="InterPro" id="IPR043128">
    <property type="entry name" value="Rev_trsase/Diguanyl_cyclase"/>
</dbReference>
<evidence type="ECO:0000313" key="3">
    <source>
        <dbReference type="EMBL" id="MBS9536170.1"/>
    </source>
</evidence>
<feature type="non-terminal residue" evidence="3">
    <location>
        <position position="1"/>
    </location>
</feature>
<dbReference type="Proteomes" id="UP001519535">
    <property type="component" value="Unassembled WGS sequence"/>
</dbReference>
<evidence type="ECO:0000256" key="1">
    <source>
        <dbReference type="SAM" id="MobiDB-lite"/>
    </source>
</evidence>
<comment type="caution">
    <text evidence="3">The sequence shown here is derived from an EMBL/GenBank/DDBJ whole genome shotgun (WGS) entry which is preliminary data.</text>
</comment>
<dbReference type="PROSITE" id="PS50887">
    <property type="entry name" value="GGDEF"/>
    <property type="match status" value="1"/>
</dbReference>
<dbReference type="EMBL" id="JAHCLR010000088">
    <property type="protein sequence ID" value="MBS9536170.1"/>
    <property type="molecule type" value="Genomic_DNA"/>
</dbReference>
<proteinExistence type="predicted"/>
<dbReference type="Gene3D" id="3.30.70.270">
    <property type="match status" value="1"/>
</dbReference>
<reference evidence="3 4" key="1">
    <citation type="submission" date="2021-05" db="EMBL/GenBank/DDBJ databases">
        <title>Mycobacterium acidophilum sp. nov., an extremely acid-tolerant member of the genus Mycobacterium.</title>
        <authorList>
            <person name="Xia J."/>
        </authorList>
    </citation>
    <scope>NUCLEOTIDE SEQUENCE [LARGE SCALE GENOMIC DNA]</scope>
    <source>
        <strain evidence="3 4">M1</strain>
    </source>
</reference>
<keyword evidence="4" id="KW-1185">Reference proteome</keyword>
<dbReference type="RefSeq" id="WP_372451448.1">
    <property type="nucleotide sequence ID" value="NZ_JAHCLR010000088.1"/>
</dbReference>
<feature type="region of interest" description="Disordered" evidence="1">
    <location>
        <begin position="87"/>
        <end position="128"/>
    </location>
</feature>
<dbReference type="SUPFAM" id="SSF55073">
    <property type="entry name" value="Nucleotide cyclase"/>
    <property type="match status" value="1"/>
</dbReference>
<dbReference type="InterPro" id="IPR000160">
    <property type="entry name" value="GGDEF_dom"/>
</dbReference>
<dbReference type="InterPro" id="IPR029787">
    <property type="entry name" value="Nucleotide_cyclase"/>
</dbReference>
<name>A0ABS5RPF4_9MYCO</name>